<evidence type="ECO:0000313" key="3">
    <source>
        <dbReference type="Proteomes" id="UP000221222"/>
    </source>
</evidence>
<dbReference type="Proteomes" id="UP000221222">
    <property type="component" value="Unassembled WGS sequence"/>
</dbReference>
<reference evidence="2 3" key="1">
    <citation type="submission" date="2017-09" db="EMBL/GenBank/DDBJ databases">
        <title>Arcobacter canalis sp. nov., a new species isolated from a water canal contaminated with urban sewage.</title>
        <authorList>
            <person name="Perez-Cataluna A."/>
            <person name="Salas-Masso N."/>
            <person name="Figueras M.J."/>
        </authorList>
    </citation>
    <scope>NUCLEOTIDE SEQUENCE [LARGE SCALE GENOMIC DNA]</scope>
    <source>
        <strain evidence="2 3">F98-3</strain>
    </source>
</reference>
<dbReference type="Gene3D" id="2.30.30.40">
    <property type="entry name" value="SH3 Domains"/>
    <property type="match status" value="1"/>
</dbReference>
<dbReference type="PROSITE" id="PS50851">
    <property type="entry name" value="CHEW"/>
    <property type="match status" value="1"/>
</dbReference>
<dbReference type="Gene3D" id="3.30.450.20">
    <property type="entry name" value="PAS domain"/>
    <property type="match status" value="1"/>
</dbReference>
<organism evidence="2 3">
    <name type="scientific">Malaciobacter molluscorum LMG 25693</name>
    <dbReference type="NCBI Taxonomy" id="870501"/>
    <lineage>
        <taxon>Bacteria</taxon>
        <taxon>Pseudomonadati</taxon>
        <taxon>Campylobacterota</taxon>
        <taxon>Epsilonproteobacteria</taxon>
        <taxon>Campylobacterales</taxon>
        <taxon>Arcobacteraceae</taxon>
        <taxon>Malaciobacter</taxon>
    </lineage>
</organism>
<dbReference type="Pfam" id="PF01584">
    <property type="entry name" value="CheW"/>
    <property type="match status" value="1"/>
</dbReference>
<sequence length="863" mass="99112">MMSSLINYKGIDVKKELYPIIKHIEDVDKYREELGRLSSSWDIFALLGQLGDINIDIGKTKENFLNLTSILLNHLSEQTIKKVTQEMNFKAQVAIDVVIRNLFERTADIGFLATDDDIRYFIENYVSEYNEDSTKLKQKIQKRFKEYVAKYSVYFDIVLVNTKGKILTRLDESLKIEKIDLNFVNEILNSSDEYVETFKHHDFIPQYENSLVYSYKVTKTNDPDSEKLGVLCLCFKFQNEMKGIFSNIIDTKNKEAITILNKDGVVISSSDTEHIALNSKLEVVLNDDYKIVSFAGRDYIAKTCKTNGYQGFKGLDWYGHIMIPIEYAFLSNELNSKEVNIEIINAMMGNEQHFSKDLQEVFTKSKTIQDNLNRVIWNGNISQSKLNSSNREFSKSLLNEIGVTGVKANSSLNNLTQTIISSILKDSEFLSSLAIDIMDRNLYERANDCRWWALTSYFREALDDMDSLSYKKEKLTSILKYINDLYTVYTNLLIFDKDGKIVAVSNKKQEYLIGKVLTNEWVEKTLNLKNTSKYCVSKFEKTNLYENNATYIYCSAIRSLKDENQINGGIAVVFDSSPQFSAMLDETLPKDSNNKRIDGVYAFFTNKDKTIISTSNSKYEVGATLDIDDKFFNLSNAQQHSEIIEFNGKYYAVGSRCSNGYREYKSLNDDYKYDVLCIVFIFIGFTDSKNRLRYKTKDNFISTSTKHMSKNSIDLATFHLGEKFLAVQAKNVVSSIGIDKLEKSIDMDKKNHFKGMVLYKEKLISVLDIRDFINEDIGDEELENIILLEYDKNNTQHCIGILVSSLENITVVEKDLIQHIQNHFLGAGTLVESLVDIKENNESRVAMILDIKKIDDNLNQKVS</sequence>
<gene>
    <name evidence="2" type="ORF">CPU12_05985</name>
</gene>
<dbReference type="SMART" id="SM00260">
    <property type="entry name" value="CheW"/>
    <property type="match status" value="1"/>
</dbReference>
<dbReference type="InterPro" id="IPR002545">
    <property type="entry name" value="CheW-lke_dom"/>
</dbReference>
<dbReference type="Gene3D" id="2.40.50.180">
    <property type="entry name" value="CheA-289, Domain 4"/>
    <property type="match status" value="1"/>
</dbReference>
<comment type="caution">
    <text evidence="2">The sequence shown here is derived from an EMBL/GenBank/DDBJ whole genome shotgun (WGS) entry which is preliminary data.</text>
</comment>
<dbReference type="InterPro" id="IPR036061">
    <property type="entry name" value="CheW-like_dom_sf"/>
</dbReference>
<feature type="domain" description="CheW-like" evidence="1">
    <location>
        <begin position="712"/>
        <end position="860"/>
    </location>
</feature>
<accession>A0A2G1DIV3</accession>
<dbReference type="EMBL" id="NXFY01000007">
    <property type="protein sequence ID" value="PHO18266.1"/>
    <property type="molecule type" value="Genomic_DNA"/>
</dbReference>
<dbReference type="GO" id="GO:0006935">
    <property type="term" value="P:chemotaxis"/>
    <property type="evidence" value="ECO:0007669"/>
    <property type="project" value="InterPro"/>
</dbReference>
<name>A0A2G1DIV3_9BACT</name>
<proteinExistence type="predicted"/>
<dbReference type="SUPFAM" id="SSF50341">
    <property type="entry name" value="CheW-like"/>
    <property type="match status" value="1"/>
</dbReference>
<dbReference type="GO" id="GO:0007165">
    <property type="term" value="P:signal transduction"/>
    <property type="evidence" value="ECO:0007669"/>
    <property type="project" value="InterPro"/>
</dbReference>
<evidence type="ECO:0000313" key="2">
    <source>
        <dbReference type="EMBL" id="PHO18266.1"/>
    </source>
</evidence>
<dbReference type="AlphaFoldDB" id="A0A2G1DIV3"/>
<keyword evidence="3" id="KW-1185">Reference proteome</keyword>
<evidence type="ECO:0000259" key="1">
    <source>
        <dbReference type="PROSITE" id="PS50851"/>
    </source>
</evidence>
<protein>
    <submittedName>
        <fullName evidence="2">Chemotaxis protein CheW</fullName>
    </submittedName>
</protein>